<evidence type="ECO:0000256" key="7">
    <source>
        <dbReference type="ARBA" id="ARBA00048743"/>
    </source>
</evidence>
<evidence type="ECO:0000256" key="5">
    <source>
        <dbReference type="ARBA" id="ARBA00022777"/>
    </source>
</evidence>
<proteinExistence type="inferred from homology"/>
<dbReference type="GO" id="GO:0006235">
    <property type="term" value="P:dTTP biosynthetic process"/>
    <property type="evidence" value="ECO:0007669"/>
    <property type="project" value="UniProtKB-UniRule"/>
</dbReference>
<comment type="caution">
    <text evidence="10">The sequence shown here is derived from an EMBL/GenBank/DDBJ whole genome shotgun (WGS) entry which is preliminary data.</text>
</comment>
<comment type="catalytic activity">
    <reaction evidence="7 8">
        <text>dTMP + ATP = dTDP + ADP</text>
        <dbReference type="Rhea" id="RHEA:13517"/>
        <dbReference type="ChEBI" id="CHEBI:30616"/>
        <dbReference type="ChEBI" id="CHEBI:58369"/>
        <dbReference type="ChEBI" id="CHEBI:63528"/>
        <dbReference type="ChEBI" id="CHEBI:456216"/>
        <dbReference type="EC" id="2.7.4.9"/>
    </reaction>
</comment>
<name>A0A1F7I279_9BACT</name>
<keyword evidence="2 8" id="KW-0808">Transferase</keyword>
<dbReference type="Pfam" id="PF02223">
    <property type="entry name" value="Thymidylate_kin"/>
    <property type="match status" value="1"/>
</dbReference>
<reference evidence="10 11" key="1">
    <citation type="journal article" date="2016" name="Nat. Commun.">
        <title>Thousands of microbial genomes shed light on interconnected biogeochemical processes in an aquifer system.</title>
        <authorList>
            <person name="Anantharaman K."/>
            <person name="Brown C.T."/>
            <person name="Hug L.A."/>
            <person name="Sharon I."/>
            <person name="Castelle C.J."/>
            <person name="Probst A.J."/>
            <person name="Thomas B.C."/>
            <person name="Singh A."/>
            <person name="Wilkins M.J."/>
            <person name="Karaoz U."/>
            <person name="Brodie E.L."/>
            <person name="Williams K.H."/>
            <person name="Hubbard S.S."/>
            <person name="Banfield J.F."/>
        </authorList>
    </citation>
    <scope>NUCLEOTIDE SEQUENCE [LARGE SCALE GENOMIC DNA]</scope>
</reference>
<evidence type="ECO:0000256" key="4">
    <source>
        <dbReference type="ARBA" id="ARBA00022741"/>
    </source>
</evidence>
<evidence type="ECO:0000256" key="3">
    <source>
        <dbReference type="ARBA" id="ARBA00022727"/>
    </source>
</evidence>
<dbReference type="SUPFAM" id="SSF52540">
    <property type="entry name" value="P-loop containing nucleoside triphosphate hydrolases"/>
    <property type="match status" value="1"/>
</dbReference>
<dbReference type="GO" id="GO:0006233">
    <property type="term" value="P:dTDP biosynthetic process"/>
    <property type="evidence" value="ECO:0007669"/>
    <property type="project" value="InterPro"/>
</dbReference>
<dbReference type="HAMAP" id="MF_00165">
    <property type="entry name" value="Thymidylate_kinase"/>
    <property type="match status" value="1"/>
</dbReference>
<feature type="binding site" evidence="8">
    <location>
        <begin position="25"/>
        <end position="32"/>
    </location>
    <ligand>
        <name>ATP</name>
        <dbReference type="ChEBI" id="CHEBI:30616"/>
    </ligand>
</feature>
<feature type="domain" description="Thymidylate kinase-like" evidence="9">
    <location>
        <begin position="23"/>
        <end position="219"/>
    </location>
</feature>
<dbReference type="NCBIfam" id="TIGR00041">
    <property type="entry name" value="DTMP_kinase"/>
    <property type="match status" value="1"/>
</dbReference>
<dbReference type="InterPro" id="IPR027417">
    <property type="entry name" value="P-loop_NTPase"/>
</dbReference>
<evidence type="ECO:0000313" key="10">
    <source>
        <dbReference type="EMBL" id="OGK37479.1"/>
    </source>
</evidence>
<dbReference type="InterPro" id="IPR018094">
    <property type="entry name" value="Thymidylate_kinase"/>
</dbReference>
<keyword evidence="5 8" id="KW-0418">Kinase</keyword>
<dbReference type="EC" id="2.7.4.9" evidence="8"/>
<dbReference type="PANTHER" id="PTHR10344">
    <property type="entry name" value="THYMIDYLATE KINASE"/>
    <property type="match status" value="1"/>
</dbReference>
<evidence type="ECO:0000259" key="9">
    <source>
        <dbReference type="Pfam" id="PF02223"/>
    </source>
</evidence>
<comment type="similarity">
    <text evidence="1 8">Belongs to the thymidylate kinase family.</text>
</comment>
<dbReference type="GO" id="GO:0005737">
    <property type="term" value="C:cytoplasm"/>
    <property type="evidence" value="ECO:0007669"/>
    <property type="project" value="TreeGrafter"/>
</dbReference>
<dbReference type="PANTHER" id="PTHR10344:SF4">
    <property type="entry name" value="UMP-CMP KINASE 2, MITOCHONDRIAL"/>
    <property type="match status" value="1"/>
</dbReference>
<dbReference type="GO" id="GO:0004798">
    <property type="term" value="F:dTMP kinase activity"/>
    <property type="evidence" value="ECO:0007669"/>
    <property type="project" value="UniProtKB-UniRule"/>
</dbReference>
<comment type="function">
    <text evidence="8">Phosphorylation of dTMP to form dTDP in both de novo and salvage pathways of dTTP synthesis.</text>
</comment>
<dbReference type="Gene3D" id="3.40.50.300">
    <property type="entry name" value="P-loop containing nucleotide triphosphate hydrolases"/>
    <property type="match status" value="1"/>
</dbReference>
<evidence type="ECO:0000256" key="8">
    <source>
        <dbReference type="HAMAP-Rule" id="MF_00165"/>
    </source>
</evidence>
<evidence type="ECO:0000256" key="1">
    <source>
        <dbReference type="ARBA" id="ARBA00009776"/>
    </source>
</evidence>
<keyword evidence="4 8" id="KW-0547">Nucleotide-binding</keyword>
<dbReference type="GO" id="GO:0005524">
    <property type="term" value="F:ATP binding"/>
    <property type="evidence" value="ECO:0007669"/>
    <property type="project" value="UniProtKB-UniRule"/>
</dbReference>
<evidence type="ECO:0000313" key="11">
    <source>
        <dbReference type="Proteomes" id="UP000176803"/>
    </source>
</evidence>
<keyword evidence="6 8" id="KW-0067">ATP-binding</keyword>
<dbReference type="InterPro" id="IPR039430">
    <property type="entry name" value="Thymidylate_kin-like_dom"/>
</dbReference>
<dbReference type="CDD" id="cd01672">
    <property type="entry name" value="TMPK"/>
    <property type="match status" value="1"/>
</dbReference>
<evidence type="ECO:0000256" key="2">
    <source>
        <dbReference type="ARBA" id="ARBA00022679"/>
    </source>
</evidence>
<dbReference type="EMBL" id="MGAC01000040">
    <property type="protein sequence ID" value="OGK37479.1"/>
    <property type="molecule type" value="Genomic_DNA"/>
</dbReference>
<evidence type="ECO:0000256" key="6">
    <source>
        <dbReference type="ARBA" id="ARBA00022840"/>
    </source>
</evidence>
<dbReference type="Proteomes" id="UP000176803">
    <property type="component" value="Unassembled WGS sequence"/>
</dbReference>
<dbReference type="GO" id="GO:0006227">
    <property type="term" value="P:dUDP biosynthetic process"/>
    <property type="evidence" value="ECO:0007669"/>
    <property type="project" value="TreeGrafter"/>
</dbReference>
<accession>A0A1F7I279</accession>
<protein>
    <recommendedName>
        <fullName evidence="8">Thymidylate kinase</fullName>
        <ecNumber evidence="8">2.7.4.9</ecNumber>
    </recommendedName>
    <alternativeName>
        <fullName evidence="8">dTMP kinase</fullName>
    </alternativeName>
</protein>
<organism evidence="10 11">
    <name type="scientific">Candidatus Roizmanbacteria bacterium RIFCSPHIGHO2_12_FULL_41_11</name>
    <dbReference type="NCBI Taxonomy" id="1802052"/>
    <lineage>
        <taxon>Bacteria</taxon>
        <taxon>Candidatus Roizmaniibacteriota</taxon>
    </lineage>
</organism>
<gene>
    <name evidence="8" type="primary">tmk</name>
    <name evidence="10" type="ORF">A3F03_02745</name>
</gene>
<dbReference type="AlphaFoldDB" id="A0A1F7I279"/>
<keyword evidence="3 8" id="KW-0545">Nucleotide biosynthesis</keyword>
<sequence length="230" mass="26062">MKYHVSFDIEFRKNPYKGIYIAFEGIDGAGKTTQADILKKYFIKKGRSVILTKEPTQEPPIGSIVHDFLKGKIKLPAVSIQYLFAADREIHQKKLIEPTLQKGDVVISDRCFWSSVAYGILDKKGDVQKLKNTEVLLVSESILSMYHQFIAPDATFYISVSADVAISRISKMTKKQEYYETSEKLKNIKAGYDWLSKKFPDQITVIDGEKPVEEVTADIIGKFEALNPKS</sequence>